<dbReference type="RefSeq" id="WP_075101473.1">
    <property type="nucleotide sequence ID" value="NZ_JAGBKN010000007.1"/>
</dbReference>
<comment type="caution">
    <text evidence="2">Lacks conserved residue(s) required for the propagation of feature annotation.</text>
</comment>
<dbReference type="Pfam" id="PF01734">
    <property type="entry name" value="Patatin"/>
    <property type="match status" value="1"/>
</dbReference>
<dbReference type="EMBL" id="JAGBKN010000007">
    <property type="protein sequence ID" value="MBO1516681.1"/>
    <property type="molecule type" value="Genomic_DNA"/>
</dbReference>
<dbReference type="GO" id="GO:0006629">
    <property type="term" value="P:lipid metabolic process"/>
    <property type="evidence" value="ECO:0007669"/>
    <property type="project" value="UniProtKB-KW"/>
</dbReference>
<sequence>MTNKHTTYERVQLFSGGGSRFAYYLGSYAALVAHDLRPDMIIGTCGGSLSAYLVHLAPEPKDLQALLYSHELYTAICAIRHVRPDEANRRSKMRYITQAIQRWRLASKQSAKPQRSSPASYEQLLAELQQLAMFRIDDERYWLDALSGVANERNERRDKSACGHNCIQSTKPAIPEVAIIACRLQKASGVDSAWPPASYTAAGPAAVLQELLFASPRVATMMSLAAAMQGATDNKIRSPAHAFADGRIPPHVQIVSQWSFADAIRASMADMYYLPPTHISALGWCLGGVINLTPVELACQLGQTVFAESKAGYDTWLAAPAIKRVFGFDPNARLAQVHGYQREASPRHTEPLHWLPFADNAEQLAGQSVQKRFSIKQMTVALIHRDYDGFVQQMQAQWQYGYQRTSSYIRQHTL</sequence>
<dbReference type="InterPro" id="IPR002641">
    <property type="entry name" value="PNPLA_dom"/>
</dbReference>
<dbReference type="AlphaFoldDB" id="A0AAW4IND9"/>
<keyword evidence="1" id="KW-0443">Lipid metabolism</keyword>
<dbReference type="Proteomes" id="UP000664161">
    <property type="component" value="Unassembled WGS sequence"/>
</dbReference>
<evidence type="ECO:0000313" key="4">
    <source>
        <dbReference type="EMBL" id="MBO1516681.1"/>
    </source>
</evidence>
<dbReference type="Gene3D" id="3.40.1090.10">
    <property type="entry name" value="Cytosolic phospholipase A2 catalytic domain"/>
    <property type="match status" value="1"/>
</dbReference>
<gene>
    <name evidence="4" type="ORF">J3491_04940</name>
</gene>
<evidence type="ECO:0000256" key="1">
    <source>
        <dbReference type="ARBA" id="ARBA00023098"/>
    </source>
</evidence>
<accession>A0AAW4IND9</accession>
<organism evidence="4 5">
    <name type="scientific">Psychrobacter halodurans</name>
    <dbReference type="NCBI Taxonomy" id="2818439"/>
    <lineage>
        <taxon>Bacteria</taxon>
        <taxon>Pseudomonadati</taxon>
        <taxon>Pseudomonadota</taxon>
        <taxon>Gammaproteobacteria</taxon>
        <taxon>Moraxellales</taxon>
        <taxon>Moraxellaceae</taxon>
        <taxon>Psychrobacter</taxon>
    </lineage>
</organism>
<dbReference type="PROSITE" id="PS51635">
    <property type="entry name" value="PNPLA"/>
    <property type="match status" value="1"/>
</dbReference>
<protein>
    <submittedName>
        <fullName evidence="4">Patatin-like phospholipase family protein</fullName>
    </submittedName>
</protein>
<reference evidence="4 5" key="1">
    <citation type="submission" date="2021-03" db="EMBL/GenBank/DDBJ databases">
        <authorList>
            <person name="Shang D.-D."/>
            <person name="Du Z.-J."/>
            <person name="Chen G.-J."/>
        </authorList>
    </citation>
    <scope>NUCLEOTIDE SEQUENCE [LARGE SCALE GENOMIC DNA]</scope>
    <source>
        <strain evidence="4 5">F2608</strain>
    </source>
</reference>
<evidence type="ECO:0000259" key="3">
    <source>
        <dbReference type="PROSITE" id="PS51635"/>
    </source>
</evidence>
<keyword evidence="5" id="KW-1185">Reference proteome</keyword>
<evidence type="ECO:0000313" key="5">
    <source>
        <dbReference type="Proteomes" id="UP000664161"/>
    </source>
</evidence>
<dbReference type="InterPro" id="IPR016035">
    <property type="entry name" value="Acyl_Trfase/lysoPLipase"/>
</dbReference>
<dbReference type="SUPFAM" id="SSF52151">
    <property type="entry name" value="FabD/lysophospholipase-like"/>
    <property type="match status" value="1"/>
</dbReference>
<feature type="domain" description="PNPLA" evidence="3">
    <location>
        <begin position="12"/>
        <end position="299"/>
    </location>
</feature>
<name>A0AAW4IND9_9GAMM</name>
<proteinExistence type="predicted"/>
<evidence type="ECO:0000256" key="2">
    <source>
        <dbReference type="PROSITE-ProRule" id="PRU01161"/>
    </source>
</evidence>
<comment type="caution">
    <text evidence="4">The sequence shown here is derived from an EMBL/GenBank/DDBJ whole genome shotgun (WGS) entry which is preliminary data.</text>
</comment>